<comment type="caution">
    <text evidence="1">The sequence shown here is derived from an EMBL/GenBank/DDBJ whole genome shotgun (WGS) entry which is preliminary data.</text>
</comment>
<name>A0A0G0Z5R1_9BACT</name>
<dbReference type="EMBL" id="LCDB01000016">
    <property type="protein sequence ID" value="KKS44034.1"/>
    <property type="molecule type" value="Genomic_DNA"/>
</dbReference>
<accession>A0A0G0Z5R1</accession>
<evidence type="ECO:0000313" key="1">
    <source>
        <dbReference type="EMBL" id="KKS44034.1"/>
    </source>
</evidence>
<dbReference type="Proteomes" id="UP000033986">
    <property type="component" value="Unassembled WGS sequence"/>
</dbReference>
<organism evidence="1 2">
    <name type="scientific">Candidatus Azambacteria bacterium GW2011_GWB1_42_17</name>
    <dbReference type="NCBI Taxonomy" id="1618615"/>
    <lineage>
        <taxon>Bacteria</taxon>
        <taxon>Candidatus Azamiibacteriota</taxon>
    </lineage>
</organism>
<evidence type="ECO:0000313" key="2">
    <source>
        <dbReference type="Proteomes" id="UP000033986"/>
    </source>
</evidence>
<proteinExistence type="predicted"/>
<gene>
    <name evidence="1" type="ORF">UV07_C0016G0016</name>
</gene>
<protein>
    <submittedName>
        <fullName evidence="1">Uncharacterized protein</fullName>
    </submittedName>
</protein>
<reference evidence="1 2" key="1">
    <citation type="journal article" date="2015" name="Nature">
        <title>rRNA introns, odd ribosomes, and small enigmatic genomes across a large radiation of phyla.</title>
        <authorList>
            <person name="Brown C.T."/>
            <person name="Hug L.A."/>
            <person name="Thomas B.C."/>
            <person name="Sharon I."/>
            <person name="Castelle C.J."/>
            <person name="Singh A."/>
            <person name="Wilkins M.J."/>
            <person name="Williams K.H."/>
            <person name="Banfield J.F."/>
        </authorList>
    </citation>
    <scope>NUCLEOTIDE SEQUENCE [LARGE SCALE GENOMIC DNA]</scope>
</reference>
<sequence>MTSQIRNMLIIRVNRPNVISIKGLRTNFNIGLIKAFTKASIKAIFIKLKNSYWKITPGTSHSDARIANALATIWRIKRVIIMITIIQYFDKFIQWVLNLFKDLFKFYL</sequence>
<dbReference type="AlphaFoldDB" id="A0A0G0Z5R1"/>